<dbReference type="PANTHER" id="PTHR43628">
    <property type="entry name" value="ACTIVATOR OF C KINASE PROTEIN 1-RELATED"/>
    <property type="match status" value="1"/>
</dbReference>
<name>A0ABR2HCM8_9EUKA</name>
<comment type="caution">
    <text evidence="7">The sequence shown here is derived from an EMBL/GenBank/DDBJ whole genome shotgun (WGS) entry which is preliminary data.</text>
</comment>
<protein>
    <recommendedName>
        <fullName evidence="6">Protein kinase domain-containing protein</fullName>
    </recommendedName>
</protein>
<feature type="binding site" evidence="4">
    <location>
        <position position="42"/>
    </location>
    <ligand>
        <name>ATP</name>
        <dbReference type="ChEBI" id="CHEBI:30616"/>
    </ligand>
</feature>
<dbReference type="InterPro" id="IPR011009">
    <property type="entry name" value="Kinase-like_dom_sf"/>
</dbReference>
<evidence type="ECO:0000313" key="8">
    <source>
        <dbReference type="Proteomes" id="UP001470230"/>
    </source>
</evidence>
<dbReference type="PANTHER" id="PTHR43628:SF1">
    <property type="entry name" value="CHITIN SYNTHASE REGULATORY FACTOR 2-RELATED"/>
    <property type="match status" value="1"/>
</dbReference>
<dbReference type="CDD" id="cd13999">
    <property type="entry name" value="STKc_MAP3K-like"/>
    <property type="match status" value="1"/>
</dbReference>
<keyword evidence="8" id="KW-1185">Reference proteome</keyword>
<reference evidence="7 8" key="1">
    <citation type="submission" date="2024-04" db="EMBL/GenBank/DDBJ databases">
        <title>Tritrichomonas musculus Genome.</title>
        <authorList>
            <person name="Alves-Ferreira E."/>
            <person name="Grigg M."/>
            <person name="Lorenzi H."/>
            <person name="Galac M."/>
        </authorList>
    </citation>
    <scope>NUCLEOTIDE SEQUENCE [LARGE SCALE GENOMIC DNA]</scope>
    <source>
        <strain evidence="7 8">EAF2021</strain>
    </source>
</reference>
<feature type="domain" description="Protein kinase" evidence="6">
    <location>
        <begin position="14"/>
        <end position="293"/>
    </location>
</feature>
<evidence type="ECO:0000256" key="5">
    <source>
        <dbReference type="SAM" id="Coils"/>
    </source>
</evidence>
<dbReference type="PROSITE" id="PS00107">
    <property type="entry name" value="PROTEIN_KINASE_ATP"/>
    <property type="match status" value="1"/>
</dbReference>
<evidence type="ECO:0000256" key="4">
    <source>
        <dbReference type="PROSITE-ProRule" id="PRU10141"/>
    </source>
</evidence>
<evidence type="ECO:0000256" key="3">
    <source>
        <dbReference type="ARBA" id="ARBA00022840"/>
    </source>
</evidence>
<gene>
    <name evidence="7" type="ORF">M9Y10_024301</name>
</gene>
<keyword evidence="1" id="KW-0418">Kinase</keyword>
<feature type="coiled-coil region" evidence="5">
    <location>
        <begin position="321"/>
        <end position="348"/>
    </location>
</feature>
<evidence type="ECO:0000256" key="1">
    <source>
        <dbReference type="ARBA" id="ARBA00022527"/>
    </source>
</evidence>
<dbReference type="Gene3D" id="1.25.40.10">
    <property type="entry name" value="Tetratricopeptide repeat domain"/>
    <property type="match status" value="2"/>
</dbReference>
<keyword evidence="1" id="KW-0808">Transferase</keyword>
<evidence type="ECO:0000259" key="6">
    <source>
        <dbReference type="PROSITE" id="PS50011"/>
    </source>
</evidence>
<dbReference type="EMBL" id="JAPFFF010000032">
    <property type="protein sequence ID" value="KAK8844443.1"/>
    <property type="molecule type" value="Genomic_DNA"/>
</dbReference>
<dbReference type="SUPFAM" id="SSF81901">
    <property type="entry name" value="HCP-like"/>
    <property type="match status" value="3"/>
</dbReference>
<evidence type="ECO:0000256" key="2">
    <source>
        <dbReference type="ARBA" id="ARBA00022741"/>
    </source>
</evidence>
<sequence length="793" mass="89718">MDVEGIFFNTKDYILSDEEIGKGAFGKVYLATNKENQQFAAKILNIDDDFDGDQQKLLLRESFILHKMSHPSIVRYAGINFRSFKKATKFAPVILTEYMPHGSLRENLEKEKRSLSDHSWTPTKKYIMLLGIADAMRYLHRHGVIHRDLKPENILVDSNFYPRVSDFGLSKCIFGSLSKSSNLTMTGQIGTPMYMAPELLRGEDSYGSSVDVYAFSILAYEIVTGDSPYGDLGSLSSFVFANKVMSGYRPKLNSKIPRKMQNLLSRCWSDNPHDRPSFDEIFEELSSDNFGYLGESVEEEEIREYLSLLGEERESPKPADNEDLIMQIEELKEKIRKIEKQKNVISCNDNLFASALEFLCGHKKERNVMNAITHLKRSSEAGNCYSSLLLGLLYESGIEVPKDIPKSISLYEKSAMQGNGRGIQRIGTMHDFQDEYEHDYSLAAKYYERAAELNDYDALSCLGHLYRNGKGVTKDYNKAFEYYEKAANLGNLIALCSLGNSYRIGLGVTQDFTRAFEYFQEAAKLGSSDAFCYLGYAFENGEGVAQDYSKAFECFEEAAKLDNSDALCILGYLYKKGKFVAQNYTKAFEYYQKAAKLNNADALVSLGDLYRDGQGTGQDYAKAFECFEKAVELGSTDALNILGNAYENGNYVRQDYTKAFEYYEKAAKLNDPYGISNLGFLYHTGRGVKQNFAKAIELYKKAAEHNDSSALFGLGIIYENGEGVSQDYEKAFEYYEKAAELDYRGAFFKLGYFYRDGKGVKQDLTKSIEYFEKAAKLGDLDAQKELQNLTKNS</sequence>
<dbReference type="SMART" id="SM00028">
    <property type="entry name" value="TPR"/>
    <property type="match status" value="5"/>
</dbReference>
<dbReference type="PROSITE" id="PS50011">
    <property type="entry name" value="PROTEIN_KINASE_DOM"/>
    <property type="match status" value="1"/>
</dbReference>
<dbReference type="InterPro" id="IPR052945">
    <property type="entry name" value="Mitotic_Regulator"/>
</dbReference>
<accession>A0ABR2HCM8</accession>
<dbReference type="InterPro" id="IPR011990">
    <property type="entry name" value="TPR-like_helical_dom_sf"/>
</dbReference>
<dbReference type="PROSITE" id="PS00108">
    <property type="entry name" value="PROTEIN_KINASE_ST"/>
    <property type="match status" value="1"/>
</dbReference>
<dbReference type="Gene3D" id="1.10.510.10">
    <property type="entry name" value="Transferase(Phosphotransferase) domain 1"/>
    <property type="match status" value="1"/>
</dbReference>
<dbReference type="PRINTS" id="PR00109">
    <property type="entry name" value="TYRKINASE"/>
</dbReference>
<dbReference type="SMART" id="SM00671">
    <property type="entry name" value="SEL1"/>
    <property type="match status" value="11"/>
</dbReference>
<keyword evidence="3 4" id="KW-0067">ATP-binding</keyword>
<dbReference type="InterPro" id="IPR008271">
    <property type="entry name" value="Ser/Thr_kinase_AS"/>
</dbReference>
<dbReference type="InterPro" id="IPR000719">
    <property type="entry name" value="Prot_kinase_dom"/>
</dbReference>
<dbReference type="InterPro" id="IPR019734">
    <property type="entry name" value="TPR_rpt"/>
</dbReference>
<dbReference type="InterPro" id="IPR017441">
    <property type="entry name" value="Protein_kinase_ATP_BS"/>
</dbReference>
<proteinExistence type="predicted"/>
<dbReference type="InterPro" id="IPR001245">
    <property type="entry name" value="Ser-Thr/Tyr_kinase_cat_dom"/>
</dbReference>
<organism evidence="7 8">
    <name type="scientific">Tritrichomonas musculus</name>
    <dbReference type="NCBI Taxonomy" id="1915356"/>
    <lineage>
        <taxon>Eukaryota</taxon>
        <taxon>Metamonada</taxon>
        <taxon>Parabasalia</taxon>
        <taxon>Tritrichomonadida</taxon>
        <taxon>Tritrichomonadidae</taxon>
        <taxon>Tritrichomonas</taxon>
    </lineage>
</organism>
<dbReference type="Pfam" id="PF08238">
    <property type="entry name" value="Sel1"/>
    <property type="match status" value="11"/>
</dbReference>
<evidence type="ECO:0000313" key="7">
    <source>
        <dbReference type="EMBL" id="KAK8844443.1"/>
    </source>
</evidence>
<keyword evidence="5" id="KW-0175">Coiled coil</keyword>
<dbReference type="Proteomes" id="UP001470230">
    <property type="component" value="Unassembled WGS sequence"/>
</dbReference>
<keyword evidence="2 4" id="KW-0547">Nucleotide-binding</keyword>
<dbReference type="InterPro" id="IPR006597">
    <property type="entry name" value="Sel1-like"/>
</dbReference>
<keyword evidence="1" id="KW-0723">Serine/threonine-protein kinase</keyword>
<dbReference type="SUPFAM" id="SSF56112">
    <property type="entry name" value="Protein kinase-like (PK-like)"/>
    <property type="match status" value="1"/>
</dbReference>
<dbReference type="Pfam" id="PF07714">
    <property type="entry name" value="PK_Tyr_Ser-Thr"/>
    <property type="match status" value="1"/>
</dbReference>
<dbReference type="SMART" id="SM00220">
    <property type="entry name" value="S_TKc"/>
    <property type="match status" value="1"/>
</dbReference>